<comment type="similarity">
    <text evidence="3">Belongs to the methyl-accepting chemotaxis (MCP) protein family.</text>
</comment>
<dbReference type="PANTHER" id="PTHR43531:SF14">
    <property type="entry name" value="METHYL-ACCEPTING CHEMOTAXIS PROTEIN I-RELATED"/>
    <property type="match status" value="1"/>
</dbReference>
<evidence type="ECO:0000256" key="4">
    <source>
        <dbReference type="PROSITE-ProRule" id="PRU00284"/>
    </source>
</evidence>
<feature type="transmembrane region" description="Helical" evidence="6">
    <location>
        <begin position="7"/>
        <end position="28"/>
    </location>
</feature>
<dbReference type="CDD" id="cd11386">
    <property type="entry name" value="MCP_signal"/>
    <property type="match status" value="1"/>
</dbReference>
<keyword evidence="6" id="KW-0472">Membrane</keyword>
<name>A0A4V3CV66_9BURK</name>
<evidence type="ECO:0000256" key="6">
    <source>
        <dbReference type="SAM" id="Phobius"/>
    </source>
</evidence>
<dbReference type="GO" id="GO:0004888">
    <property type="term" value="F:transmembrane signaling receptor activity"/>
    <property type="evidence" value="ECO:0007669"/>
    <property type="project" value="InterPro"/>
</dbReference>
<evidence type="ECO:0000256" key="5">
    <source>
        <dbReference type="SAM" id="MobiDB-lite"/>
    </source>
</evidence>
<dbReference type="GO" id="GO:0007165">
    <property type="term" value="P:signal transduction"/>
    <property type="evidence" value="ECO:0007669"/>
    <property type="project" value="UniProtKB-KW"/>
</dbReference>
<dbReference type="PANTHER" id="PTHR43531">
    <property type="entry name" value="PROTEIN ICFG"/>
    <property type="match status" value="1"/>
</dbReference>
<comment type="subcellular location">
    <subcellularLocation>
        <location evidence="1">Membrane</location>
    </subcellularLocation>
</comment>
<dbReference type="GO" id="GO:0006935">
    <property type="term" value="P:chemotaxis"/>
    <property type="evidence" value="ECO:0007669"/>
    <property type="project" value="InterPro"/>
</dbReference>
<evidence type="ECO:0000313" key="8">
    <source>
        <dbReference type="EMBL" id="TDP81308.1"/>
    </source>
</evidence>
<dbReference type="SUPFAM" id="SSF58104">
    <property type="entry name" value="Methyl-accepting chemotaxis protein (MCP) signaling domain"/>
    <property type="match status" value="1"/>
</dbReference>
<accession>A0A4V3CV66</accession>
<dbReference type="Pfam" id="PF00015">
    <property type="entry name" value="MCPsignal"/>
    <property type="match status" value="1"/>
</dbReference>
<feature type="domain" description="Methyl-accepting transducer" evidence="7">
    <location>
        <begin position="257"/>
        <end position="486"/>
    </location>
</feature>
<evidence type="ECO:0000256" key="3">
    <source>
        <dbReference type="ARBA" id="ARBA00029447"/>
    </source>
</evidence>
<dbReference type="InterPro" id="IPR004089">
    <property type="entry name" value="MCPsignal_dom"/>
</dbReference>
<organism evidence="8 9">
    <name type="scientific">Aquabacterium commune</name>
    <dbReference type="NCBI Taxonomy" id="70586"/>
    <lineage>
        <taxon>Bacteria</taxon>
        <taxon>Pseudomonadati</taxon>
        <taxon>Pseudomonadota</taxon>
        <taxon>Betaproteobacteria</taxon>
        <taxon>Burkholderiales</taxon>
        <taxon>Aquabacterium</taxon>
    </lineage>
</organism>
<dbReference type="PRINTS" id="PR00260">
    <property type="entry name" value="CHEMTRNSDUCR"/>
</dbReference>
<protein>
    <submittedName>
        <fullName evidence="8">Methyl-accepting chemotaxis protein</fullName>
    </submittedName>
</protein>
<dbReference type="SMART" id="SM00283">
    <property type="entry name" value="MA"/>
    <property type="match status" value="1"/>
</dbReference>
<proteinExistence type="inferred from homology"/>
<dbReference type="FunFam" id="1.10.287.950:FF:000001">
    <property type="entry name" value="Methyl-accepting chemotaxis sensory transducer"/>
    <property type="match status" value="1"/>
</dbReference>
<dbReference type="RefSeq" id="WP_133610249.1">
    <property type="nucleotide sequence ID" value="NZ_SNXW01000008.1"/>
</dbReference>
<dbReference type="Gene3D" id="1.10.287.950">
    <property type="entry name" value="Methyl-accepting chemotaxis protein"/>
    <property type="match status" value="1"/>
</dbReference>
<evidence type="ECO:0000313" key="9">
    <source>
        <dbReference type="Proteomes" id="UP000294593"/>
    </source>
</evidence>
<reference evidence="8 9" key="1">
    <citation type="submission" date="2019-03" db="EMBL/GenBank/DDBJ databases">
        <title>Genomic Encyclopedia of Type Strains, Phase IV (KMG-IV): sequencing the most valuable type-strain genomes for metagenomic binning, comparative biology and taxonomic classification.</title>
        <authorList>
            <person name="Goeker M."/>
        </authorList>
    </citation>
    <scope>NUCLEOTIDE SEQUENCE [LARGE SCALE GENOMIC DNA]</scope>
    <source>
        <strain evidence="8 9">DSM 11901</strain>
    </source>
</reference>
<gene>
    <name evidence="8" type="ORF">EV672_10893</name>
</gene>
<comment type="caution">
    <text evidence="8">The sequence shown here is derived from an EMBL/GenBank/DDBJ whole genome shotgun (WGS) entry which is preliminary data.</text>
</comment>
<dbReference type="AlphaFoldDB" id="A0A4V3CV66"/>
<dbReference type="Proteomes" id="UP000294593">
    <property type="component" value="Unassembled WGS sequence"/>
</dbReference>
<evidence type="ECO:0000259" key="7">
    <source>
        <dbReference type="PROSITE" id="PS50111"/>
    </source>
</evidence>
<keyword evidence="4" id="KW-0807">Transducer</keyword>
<keyword evidence="6" id="KW-0812">Transmembrane</keyword>
<dbReference type="InterPro" id="IPR051310">
    <property type="entry name" value="MCP_chemotaxis"/>
</dbReference>
<evidence type="ECO:0000256" key="2">
    <source>
        <dbReference type="ARBA" id="ARBA00022481"/>
    </source>
</evidence>
<dbReference type="PROSITE" id="PS50111">
    <property type="entry name" value="CHEMOTAXIS_TRANSDUC_2"/>
    <property type="match status" value="1"/>
</dbReference>
<dbReference type="GO" id="GO:0005886">
    <property type="term" value="C:plasma membrane"/>
    <property type="evidence" value="ECO:0007669"/>
    <property type="project" value="TreeGrafter"/>
</dbReference>
<keyword evidence="2" id="KW-0488">Methylation</keyword>
<sequence>MNFRTKIWMLPISAAAVFVVGVTISFVVGNRTSSVLSHLRDIDNPHMAHVQTLDRSAEQLRLTLQTAAVEGDVAKLKDTEAMVNAAHEAVAGMRKLPEKTEVAQALGTAFDDYQTAALGATRALLTQQPPGDLVNKMQSTQAALQKLLDQHKAAAKDAIEAAQSEATSGVDTNLWVTVLTGVIVLGVLGAASAAIVASVWKDLGDEPTRLRELVSRIADGHLDMQLHHQAGDEHSLRASVVTMTHKLRDTISVIRLATDSISTASSEIATGNQDLSSRTEHTASNLQQTASSMEQLTGTVRQSADAARQANQLASGAATAAERGEQIVSQVVANMSEIDGASRKITDIITVIDGIAFQTNILALNAAVEAARAGEQGRGFAVVAGEVRTLAQRSANAAKEIKTLINASSEKVESGSKLVQDAGTSMVEILTSVKRVSDIIGEISAASTEQSQGIGSVNVSVTQLDQMTQQNAALVEESAAAAESLKEQATRLASAVSAFKLGTQKVHAEPVMHVSHAAPSSHATHAVHEAKHEAKHVIAKAQAQASTSHAPTVTEVKPLDKPASAAASRPRLPTPIAAAAKAAPMKSNASSATAGSAATTVASAASFTPAATAHDDGDWETF</sequence>
<dbReference type="OrthoDB" id="8698080at2"/>
<evidence type="ECO:0000256" key="1">
    <source>
        <dbReference type="ARBA" id="ARBA00004370"/>
    </source>
</evidence>
<keyword evidence="6" id="KW-1133">Transmembrane helix</keyword>
<keyword evidence="9" id="KW-1185">Reference proteome</keyword>
<feature type="compositionally biased region" description="Low complexity" evidence="5">
    <location>
        <begin position="562"/>
        <end position="572"/>
    </location>
</feature>
<dbReference type="EMBL" id="SNXW01000008">
    <property type="protein sequence ID" value="TDP81308.1"/>
    <property type="molecule type" value="Genomic_DNA"/>
</dbReference>
<feature type="region of interest" description="Disordered" evidence="5">
    <location>
        <begin position="539"/>
        <end position="572"/>
    </location>
</feature>
<dbReference type="InterPro" id="IPR004090">
    <property type="entry name" value="Chemotax_Me-accpt_rcpt"/>
</dbReference>
<feature type="region of interest" description="Disordered" evidence="5">
    <location>
        <begin position="268"/>
        <end position="291"/>
    </location>
</feature>